<keyword evidence="3" id="KW-0540">Nuclease</keyword>
<dbReference type="EMBL" id="CP071591">
    <property type="protein sequence ID" value="QSY57440.1"/>
    <property type="molecule type" value="Genomic_DNA"/>
</dbReference>
<dbReference type="Proteomes" id="UP000234855">
    <property type="component" value="Unassembled WGS sequence"/>
</dbReference>
<sequence length="318" mass="36692">MENNDQQESTANNHEPLDKTLFHLRQSSASERVFKEFVIQLVRKKFGTHDLDVVINQPVLCFDGLCATVDLYLPQIKFGIEICCPTQIDVPAAHEPIQHTSVRDIFTQIRDTEYFPVQVNASDSYEEFIQSTDECIALIQDEISRRTRLGTLGVRLIKRKEYSNYYREKDVIDIADDVIFPSVEAVIETLCGSVAEVNTQSLIIPDLLRRNYGSRYYLWFPRLTVGGHDMVRRGWNMWLSEDGNRIHEWKQRTIGDETASIDDNPGCLRVTFAETLNAPTKQKEYQFIGVFRPIPSSMNGAFHHYQRIETTFPIIHNS</sequence>
<dbReference type="GO" id="GO:0004519">
    <property type="term" value="F:endonuclease activity"/>
    <property type="evidence" value="ECO:0007669"/>
    <property type="project" value="UniProtKB-KW"/>
</dbReference>
<dbReference type="AlphaFoldDB" id="A0A2N5IRR3"/>
<dbReference type="InterPro" id="IPR048797">
    <property type="entry name" value="PvuRts1I-like_N"/>
</dbReference>
<proteinExistence type="predicted"/>
<evidence type="ECO:0000259" key="2">
    <source>
        <dbReference type="Pfam" id="PF21598"/>
    </source>
</evidence>
<evidence type="ECO:0000259" key="1">
    <source>
        <dbReference type="Pfam" id="PF18491"/>
    </source>
</evidence>
<gene>
    <name evidence="4" type="ORF">BLI708_09430</name>
    <name evidence="3" type="ORF">Tam1G_1236</name>
</gene>
<evidence type="ECO:0000313" key="4">
    <source>
        <dbReference type="EMBL" id="QSY57440.1"/>
    </source>
</evidence>
<feature type="domain" description="Restriction endonuclease PvuRts1 I-like N-terminal" evidence="2">
    <location>
        <begin position="31"/>
        <end position="112"/>
    </location>
</feature>
<dbReference type="InterPro" id="IPR040674">
    <property type="entry name" value="PvuRts1I-like_SRA"/>
</dbReference>
<keyword evidence="6" id="KW-1185">Reference proteome</keyword>
<protein>
    <submittedName>
        <fullName evidence="3">Restriction endonuclease PvuRts1 I</fullName>
    </submittedName>
</protein>
<organism evidence="3 5">
    <name type="scientific">Bifidobacterium imperatoris</name>
    <dbReference type="NCBI Taxonomy" id="2020965"/>
    <lineage>
        <taxon>Bacteria</taxon>
        <taxon>Bacillati</taxon>
        <taxon>Actinomycetota</taxon>
        <taxon>Actinomycetes</taxon>
        <taxon>Bifidobacteriales</taxon>
        <taxon>Bifidobacteriaceae</taxon>
        <taxon>Bifidobacterium</taxon>
    </lineage>
</organism>
<dbReference type="RefSeq" id="WP_133124985.1">
    <property type="nucleotide sequence ID" value="NZ_CP071591.1"/>
</dbReference>
<keyword evidence="3" id="KW-0378">Hydrolase</keyword>
<evidence type="ECO:0000313" key="3">
    <source>
        <dbReference type="EMBL" id="PLS24648.1"/>
    </source>
</evidence>
<evidence type="ECO:0000313" key="6">
    <source>
        <dbReference type="Proteomes" id="UP000663067"/>
    </source>
</evidence>
<feature type="domain" description="PvuRts1 I-like SET and RING associated" evidence="1">
    <location>
        <begin position="166"/>
        <end position="314"/>
    </location>
</feature>
<evidence type="ECO:0000313" key="5">
    <source>
        <dbReference type="Proteomes" id="UP000234855"/>
    </source>
</evidence>
<dbReference type="Pfam" id="PF18491">
    <property type="entry name" value="SRA"/>
    <property type="match status" value="1"/>
</dbReference>
<accession>A0A2N5IRR3</accession>
<reference evidence="3 5" key="1">
    <citation type="submission" date="2017-07" db="EMBL/GenBank/DDBJ databases">
        <title>Bifidobacterium novel species.</title>
        <authorList>
            <person name="Lugli G.A."/>
            <person name="Milani C."/>
            <person name="Duranti S."/>
            <person name="Mangifesta M."/>
        </authorList>
    </citation>
    <scope>NUCLEOTIDE SEQUENCE [LARGE SCALE GENOMIC DNA]</scope>
    <source>
        <strain evidence="3 5">45</strain>
    </source>
</reference>
<dbReference type="Pfam" id="PF21598">
    <property type="entry name" value="PvuRts1I-like_N"/>
    <property type="match status" value="1"/>
</dbReference>
<reference evidence="4 6" key="2">
    <citation type="submission" date="2021-03" db="EMBL/GenBank/DDBJ databases">
        <title>Genome sequencing of Bifidobacterium imperatoris JCM 32708.</title>
        <authorList>
            <person name="Kim J."/>
        </authorList>
    </citation>
    <scope>NUCLEOTIDE SEQUENCE [LARGE SCALE GENOMIC DNA]</scope>
    <source>
        <strain evidence="4 6">JCM 32708</strain>
    </source>
</reference>
<dbReference type="EMBL" id="NMWV01000016">
    <property type="protein sequence ID" value="PLS24648.1"/>
    <property type="molecule type" value="Genomic_DNA"/>
</dbReference>
<keyword evidence="3" id="KW-0255">Endonuclease</keyword>
<dbReference type="Proteomes" id="UP000663067">
    <property type="component" value="Chromosome"/>
</dbReference>
<name>A0A2N5IRR3_9BIFI</name>